<protein>
    <submittedName>
        <fullName evidence="2">Alkaline phosphatase</fullName>
        <ecNumber evidence="2">3.1.3.1</ecNumber>
    </submittedName>
</protein>
<accession>A0A3B0SXJ2</accession>
<keyword evidence="2" id="KW-0378">Hydrolase</keyword>
<dbReference type="EC" id="3.1.3.1" evidence="2"/>
<evidence type="ECO:0000313" key="2">
    <source>
        <dbReference type="EMBL" id="VAW07012.1"/>
    </source>
</evidence>
<feature type="region of interest" description="Disordered" evidence="1">
    <location>
        <begin position="131"/>
        <end position="187"/>
    </location>
</feature>
<feature type="compositionally biased region" description="Basic and acidic residues" evidence="1">
    <location>
        <begin position="225"/>
        <end position="247"/>
    </location>
</feature>
<dbReference type="Gene3D" id="2.160.20.160">
    <property type="match status" value="1"/>
</dbReference>
<reference evidence="2" key="1">
    <citation type="submission" date="2018-06" db="EMBL/GenBank/DDBJ databases">
        <authorList>
            <person name="Zhirakovskaya E."/>
        </authorList>
    </citation>
    <scope>NUCLEOTIDE SEQUENCE</scope>
</reference>
<feature type="compositionally biased region" description="Low complexity" evidence="1">
    <location>
        <begin position="135"/>
        <end position="181"/>
    </location>
</feature>
<dbReference type="EMBL" id="UOEH01000554">
    <property type="protein sequence ID" value="VAW07012.1"/>
    <property type="molecule type" value="Genomic_DNA"/>
</dbReference>
<dbReference type="InterPro" id="IPR011049">
    <property type="entry name" value="Serralysin-like_metalloprot_C"/>
</dbReference>
<sequence length="493" mass="51189">MELNNSVSVLFKFAASANALQAKQAEAPKEQKEHSERSEVRRASFEAPSSKALRSSYLAQRVEKMSNALARLQQTVPSLSDASTTVVERARGEASVSFAYSLTQDKSGNVTEQFTFKIQFKAAGDAGFTQVGASPAPANDAPANTTPAAVPAPQTQTPAPQTPAPQTGDAPPVAVDPSAAPQTGDQAPKLTVAQLIEYYRIDTVAAPAAAPAGTDAPEAVEEAGDDKRGHDEVKQHRNDRDNSVKIDASRVSRVSTGAGDDVVEISADNVRRIRTGGGDDTLTIDANRVTRINTGAGDDVLNINADNVARIRTGAGDDTVNIEADRVRRVNTGAGDDILNINADKVTRINTGEGDDTLTINADTITRVNTGAGDDTLVLTADTIGRVNAGAGDDTITLDAVDAAIAFGKGGGQDVINITSVGALAIQIDSELAASLDDVSIVEDGENIVLEFASGESLTLNNVGNADIISLQVGGESIDLRVSEPPVALDLSV</sequence>
<dbReference type="GO" id="GO:0004035">
    <property type="term" value="F:alkaline phosphatase activity"/>
    <property type="evidence" value="ECO:0007669"/>
    <property type="project" value="UniProtKB-EC"/>
</dbReference>
<dbReference type="SUPFAM" id="SSF51120">
    <property type="entry name" value="beta-Roll"/>
    <property type="match status" value="1"/>
</dbReference>
<organism evidence="2">
    <name type="scientific">hydrothermal vent metagenome</name>
    <dbReference type="NCBI Taxonomy" id="652676"/>
    <lineage>
        <taxon>unclassified sequences</taxon>
        <taxon>metagenomes</taxon>
        <taxon>ecological metagenomes</taxon>
    </lineage>
</organism>
<dbReference type="AlphaFoldDB" id="A0A3B0SXJ2"/>
<proteinExistence type="predicted"/>
<feature type="region of interest" description="Disordered" evidence="1">
    <location>
        <begin position="209"/>
        <end position="247"/>
    </location>
</feature>
<name>A0A3B0SXJ2_9ZZZZ</name>
<gene>
    <name evidence="2" type="ORF">MNBD_ALPHA05-1024</name>
</gene>
<evidence type="ECO:0000256" key="1">
    <source>
        <dbReference type="SAM" id="MobiDB-lite"/>
    </source>
</evidence>
<feature type="region of interest" description="Disordered" evidence="1">
    <location>
        <begin position="22"/>
        <end position="50"/>
    </location>
</feature>
<feature type="compositionally biased region" description="Basic and acidic residues" evidence="1">
    <location>
        <begin position="26"/>
        <end position="44"/>
    </location>
</feature>